<protein>
    <recommendedName>
        <fullName evidence="4">Exostosin GT47 domain-containing protein</fullName>
    </recommendedName>
</protein>
<dbReference type="Proteomes" id="UP000593564">
    <property type="component" value="Unassembled WGS sequence"/>
</dbReference>
<evidence type="ECO:0000313" key="2">
    <source>
        <dbReference type="EMBL" id="KAF5946177.1"/>
    </source>
</evidence>
<evidence type="ECO:0000256" key="1">
    <source>
        <dbReference type="SAM" id="MobiDB-lite"/>
    </source>
</evidence>
<feature type="region of interest" description="Disordered" evidence="1">
    <location>
        <begin position="69"/>
        <end position="114"/>
    </location>
</feature>
<accession>A0A7J7H0Q4</accession>
<evidence type="ECO:0000313" key="3">
    <source>
        <dbReference type="Proteomes" id="UP000593564"/>
    </source>
</evidence>
<dbReference type="AlphaFoldDB" id="A0A7J7H0Q4"/>
<dbReference type="EMBL" id="JACBKZ010000007">
    <property type="protein sequence ID" value="KAF5946177.1"/>
    <property type="molecule type" value="Genomic_DNA"/>
</dbReference>
<organism evidence="2 3">
    <name type="scientific">Camellia sinensis</name>
    <name type="common">Tea plant</name>
    <name type="synonym">Thea sinensis</name>
    <dbReference type="NCBI Taxonomy" id="4442"/>
    <lineage>
        <taxon>Eukaryota</taxon>
        <taxon>Viridiplantae</taxon>
        <taxon>Streptophyta</taxon>
        <taxon>Embryophyta</taxon>
        <taxon>Tracheophyta</taxon>
        <taxon>Spermatophyta</taxon>
        <taxon>Magnoliopsida</taxon>
        <taxon>eudicotyledons</taxon>
        <taxon>Gunneridae</taxon>
        <taxon>Pentapetalae</taxon>
        <taxon>asterids</taxon>
        <taxon>Ericales</taxon>
        <taxon>Theaceae</taxon>
        <taxon>Camellia</taxon>
    </lineage>
</organism>
<reference evidence="2 3" key="2">
    <citation type="submission" date="2020-07" db="EMBL/GenBank/DDBJ databases">
        <title>Genome assembly of wild tea tree DASZ reveals pedigree and selection history of tea varieties.</title>
        <authorList>
            <person name="Zhang W."/>
        </authorList>
    </citation>
    <scope>NUCLEOTIDE SEQUENCE [LARGE SCALE GENOMIC DNA]</scope>
    <source>
        <strain evidence="3">cv. G240</strain>
        <tissue evidence="2">Leaf</tissue>
    </source>
</reference>
<reference evidence="3" key="1">
    <citation type="journal article" date="2020" name="Nat. Commun.">
        <title>Genome assembly of wild tea tree DASZ reveals pedigree and selection history of tea varieties.</title>
        <authorList>
            <person name="Zhang W."/>
            <person name="Zhang Y."/>
            <person name="Qiu H."/>
            <person name="Guo Y."/>
            <person name="Wan H."/>
            <person name="Zhang X."/>
            <person name="Scossa F."/>
            <person name="Alseekh S."/>
            <person name="Zhang Q."/>
            <person name="Wang P."/>
            <person name="Xu L."/>
            <person name="Schmidt M.H."/>
            <person name="Jia X."/>
            <person name="Li D."/>
            <person name="Zhu A."/>
            <person name="Guo F."/>
            <person name="Chen W."/>
            <person name="Ni D."/>
            <person name="Usadel B."/>
            <person name="Fernie A.R."/>
            <person name="Wen W."/>
        </authorList>
    </citation>
    <scope>NUCLEOTIDE SEQUENCE [LARGE SCALE GENOMIC DNA]</scope>
    <source>
        <strain evidence="3">cv. G240</strain>
    </source>
</reference>
<evidence type="ECO:0008006" key="4">
    <source>
        <dbReference type="Google" id="ProtNLM"/>
    </source>
</evidence>
<comment type="caution">
    <text evidence="2">The sequence shown here is derived from an EMBL/GenBank/DDBJ whole genome shotgun (WGS) entry which is preliminary data.</text>
</comment>
<name>A0A7J7H0Q4_CAMSI</name>
<keyword evidence="3" id="KW-1185">Reference proteome</keyword>
<gene>
    <name evidence="2" type="ORF">HYC85_016405</name>
</gene>
<proteinExistence type="predicted"/>
<feature type="non-terminal residue" evidence="2">
    <location>
        <position position="409"/>
    </location>
</feature>
<sequence>HNKYLTRAQEEVAGVHNAKLQVSHKRRRTLERKSARSSEICIQERNLRTLNPRLSAKNLARAKKQIPKARLSAKSLARAKKPKPGPQPSGMPCEASPHITGHGLRPPAKGQSRENRGSLCMAVDFRARPEHACIELSSRGPFSCFLNSSENICGFAWQFGEGCSERLQLDYNLPGSKEQPHGRWVVSICAAYCDTTRAMCFCREGTKYPNRRVAEACGLPSEPEGPKLIDWTKPRLDNIFTTNSSILGWCNVNPTEAYPSKVRFKEECDCKYDCLGKQLCEVTVLCTCVNQCSGHGHCRGGFCQVCDNAWYGIDCSIPSVLSVIRDWLQWLRPVQVDVPDSPQHVGNLVNLNVVVEKKRPLIYVYDLPSEFNNLLHEVAKGVVMPIYGLDDQLQLWSPKNFYDGLLATK</sequence>